<dbReference type="AlphaFoldDB" id="A0A9D1IQ53"/>
<sequence>MIKDIKKVNILYNPVSTGFSEKKLNQIYDVVKNSSYKLDIFKSNEKGSITKLIEELDDENTLIITLGGDGTVSEAYKGYNNIDQKGLYSHVPTGTANDMAKNLDVRYKDADKITRDILNGEVTLMDSFKVNDEIACYTSVFGYLAHVPYVTPSILKRSLKKGGYILYASKYIIKKPVKYNISYETDNIKGNTDCILGAVSNSKGFAGINIYKDAILNDGKLELLLIKEPSASLIAKVVRDYLRNDVDLNKYKDYLIMDKTSNIKLTFNDTYPAFSFDNDGEKSSIKPDWANKDVTFSIAKPVKVLKRKIK</sequence>
<evidence type="ECO:0000256" key="1">
    <source>
        <dbReference type="ARBA" id="ARBA00022741"/>
    </source>
</evidence>
<accession>A0A9D1IQ53</accession>
<proteinExistence type="predicted"/>
<evidence type="ECO:0000259" key="3">
    <source>
        <dbReference type="PROSITE" id="PS50146"/>
    </source>
</evidence>
<dbReference type="SUPFAM" id="SSF111331">
    <property type="entry name" value="NAD kinase/diacylglycerol kinase-like"/>
    <property type="match status" value="1"/>
</dbReference>
<keyword evidence="1" id="KW-0547">Nucleotide-binding</keyword>
<keyword evidence="2" id="KW-0067">ATP-binding</keyword>
<gene>
    <name evidence="4" type="ORF">IAB68_05245</name>
</gene>
<evidence type="ECO:0000256" key="2">
    <source>
        <dbReference type="ARBA" id="ARBA00022840"/>
    </source>
</evidence>
<dbReference type="GO" id="GO:0005524">
    <property type="term" value="F:ATP binding"/>
    <property type="evidence" value="ECO:0007669"/>
    <property type="project" value="UniProtKB-KW"/>
</dbReference>
<evidence type="ECO:0000313" key="4">
    <source>
        <dbReference type="EMBL" id="HIU40686.1"/>
    </source>
</evidence>
<dbReference type="InterPro" id="IPR017438">
    <property type="entry name" value="ATP-NAD_kinase_N"/>
</dbReference>
<reference evidence="4" key="2">
    <citation type="journal article" date="2021" name="PeerJ">
        <title>Extensive microbial diversity within the chicken gut microbiome revealed by metagenomics and culture.</title>
        <authorList>
            <person name="Gilroy R."/>
            <person name="Ravi A."/>
            <person name="Getino M."/>
            <person name="Pursley I."/>
            <person name="Horton D.L."/>
            <person name="Alikhan N.F."/>
            <person name="Baker D."/>
            <person name="Gharbi K."/>
            <person name="Hall N."/>
            <person name="Watson M."/>
            <person name="Adriaenssens E.M."/>
            <person name="Foster-Nyarko E."/>
            <person name="Jarju S."/>
            <person name="Secka A."/>
            <person name="Antonio M."/>
            <person name="Oren A."/>
            <person name="Chaudhuri R.R."/>
            <person name="La Ragione R."/>
            <person name="Hildebrand F."/>
            <person name="Pallen M.J."/>
        </authorList>
    </citation>
    <scope>NUCLEOTIDE SEQUENCE</scope>
    <source>
        <strain evidence="4">CHK193-30670</strain>
    </source>
</reference>
<dbReference type="Gene3D" id="3.40.50.10330">
    <property type="entry name" value="Probable inorganic polyphosphate/atp-NAD kinase, domain 1"/>
    <property type="match status" value="1"/>
</dbReference>
<dbReference type="InterPro" id="IPR001206">
    <property type="entry name" value="Diacylglycerol_kinase_cat_dom"/>
</dbReference>
<dbReference type="Gene3D" id="2.60.200.40">
    <property type="match status" value="1"/>
</dbReference>
<dbReference type="Proteomes" id="UP000824074">
    <property type="component" value="Unassembled WGS sequence"/>
</dbReference>
<evidence type="ECO:0000313" key="5">
    <source>
        <dbReference type="Proteomes" id="UP000824074"/>
    </source>
</evidence>
<dbReference type="PROSITE" id="PS50146">
    <property type="entry name" value="DAGK"/>
    <property type="match status" value="1"/>
</dbReference>
<dbReference type="Pfam" id="PF00781">
    <property type="entry name" value="DAGK_cat"/>
    <property type="match status" value="1"/>
</dbReference>
<protein>
    <recommendedName>
        <fullName evidence="3">DAGKc domain-containing protein</fullName>
    </recommendedName>
</protein>
<reference evidence="4" key="1">
    <citation type="submission" date="2020-10" db="EMBL/GenBank/DDBJ databases">
        <authorList>
            <person name="Gilroy R."/>
        </authorList>
    </citation>
    <scope>NUCLEOTIDE SEQUENCE</scope>
    <source>
        <strain evidence="4">CHK193-30670</strain>
    </source>
</reference>
<comment type="caution">
    <text evidence="4">The sequence shown here is derived from an EMBL/GenBank/DDBJ whole genome shotgun (WGS) entry which is preliminary data.</text>
</comment>
<dbReference type="EMBL" id="DVMT01000053">
    <property type="protein sequence ID" value="HIU40686.1"/>
    <property type="molecule type" value="Genomic_DNA"/>
</dbReference>
<dbReference type="GO" id="GO:0016301">
    <property type="term" value="F:kinase activity"/>
    <property type="evidence" value="ECO:0007669"/>
    <property type="project" value="InterPro"/>
</dbReference>
<dbReference type="InterPro" id="IPR016064">
    <property type="entry name" value="NAD/diacylglycerol_kinase_sf"/>
</dbReference>
<organism evidence="4 5">
    <name type="scientific">Candidatus Aphodocola excrementigallinarum</name>
    <dbReference type="NCBI Taxonomy" id="2840670"/>
    <lineage>
        <taxon>Bacteria</taxon>
        <taxon>Bacillati</taxon>
        <taxon>Bacillota</taxon>
        <taxon>Bacilli</taxon>
        <taxon>Candidatus Aphodocola</taxon>
    </lineage>
</organism>
<name>A0A9D1IQ53_9FIRM</name>
<feature type="domain" description="DAGKc" evidence="3">
    <location>
        <begin position="3"/>
        <end position="134"/>
    </location>
</feature>